<protein>
    <recommendedName>
        <fullName evidence="9">3'(2'),5'-bisphosphate nucleotidase CysQ</fullName>
        <ecNumber evidence="9">3.1.3.7</ecNumber>
    </recommendedName>
    <alternativeName>
        <fullName evidence="9">3'(2'),5-bisphosphonucleoside 3'(2')-phosphohydrolase</fullName>
    </alternativeName>
    <alternativeName>
        <fullName evidence="9">3'-phosphoadenosine 5'-phosphate phosphatase</fullName>
        <shortName evidence="9">PAP phosphatase</shortName>
    </alternativeName>
</protein>
<evidence type="ECO:0000256" key="5">
    <source>
        <dbReference type="ARBA" id="ARBA00022723"/>
    </source>
</evidence>
<comment type="subcellular location">
    <subcellularLocation>
        <location evidence="9">Cell inner membrane</location>
        <topology evidence="9">Peripheral membrane protein</topology>
        <orientation evidence="9">Cytoplasmic side</orientation>
    </subcellularLocation>
</comment>
<name>A0ABU1UU48_9GAMM</name>
<dbReference type="EC" id="3.1.3.7" evidence="9"/>
<dbReference type="PROSITE" id="PS00630">
    <property type="entry name" value="IMP_2"/>
    <property type="match status" value="1"/>
</dbReference>
<comment type="function">
    <text evidence="9">Converts adenosine-3',5'-bisphosphate (PAP) to AMP.</text>
</comment>
<organism evidence="10 11">
    <name type="scientific">Cellvibrio fibrivorans</name>
    <dbReference type="NCBI Taxonomy" id="126350"/>
    <lineage>
        <taxon>Bacteria</taxon>
        <taxon>Pseudomonadati</taxon>
        <taxon>Pseudomonadota</taxon>
        <taxon>Gammaproteobacteria</taxon>
        <taxon>Cellvibrionales</taxon>
        <taxon>Cellvibrionaceae</taxon>
        <taxon>Cellvibrio</taxon>
    </lineage>
</organism>
<proteinExistence type="inferred from homology"/>
<dbReference type="InterPro" id="IPR020583">
    <property type="entry name" value="Inositol_monoP_metal-BS"/>
</dbReference>
<dbReference type="GO" id="GO:0008441">
    <property type="term" value="F:3'(2'),5'-bisphosphate nucleotidase activity"/>
    <property type="evidence" value="ECO:0007669"/>
    <property type="project" value="UniProtKB-EC"/>
</dbReference>
<feature type="binding site" evidence="9">
    <location>
        <position position="87"/>
    </location>
    <ligand>
        <name>Mg(2+)</name>
        <dbReference type="ChEBI" id="CHEBI:18420"/>
        <label>2</label>
    </ligand>
</feature>
<keyword evidence="4 9" id="KW-0997">Cell inner membrane</keyword>
<dbReference type="EMBL" id="JAVDVX010000001">
    <property type="protein sequence ID" value="MDR7088657.1"/>
    <property type="molecule type" value="Genomic_DNA"/>
</dbReference>
<dbReference type="NCBIfam" id="TIGR01331">
    <property type="entry name" value="bisphos_cysQ"/>
    <property type="match status" value="1"/>
</dbReference>
<dbReference type="Gene3D" id="3.30.540.10">
    <property type="entry name" value="Fructose-1,6-Bisphosphatase, subunit A, domain 1"/>
    <property type="match status" value="1"/>
</dbReference>
<dbReference type="HAMAP" id="MF_02095">
    <property type="entry name" value="CysQ"/>
    <property type="match status" value="1"/>
</dbReference>
<dbReference type="Pfam" id="PF00459">
    <property type="entry name" value="Inositol_P"/>
    <property type="match status" value="1"/>
</dbReference>
<dbReference type="InterPro" id="IPR020550">
    <property type="entry name" value="Inositol_monophosphatase_CS"/>
</dbReference>
<comment type="cofactor">
    <cofactor evidence="9">
        <name>Mg(2+)</name>
        <dbReference type="ChEBI" id="CHEBI:18420"/>
    </cofactor>
</comment>
<dbReference type="PRINTS" id="PR00377">
    <property type="entry name" value="IMPHPHTASES"/>
</dbReference>
<dbReference type="SUPFAM" id="SSF56655">
    <property type="entry name" value="Carbohydrate phosphatase"/>
    <property type="match status" value="1"/>
</dbReference>
<reference evidence="10 11" key="1">
    <citation type="submission" date="2023-07" db="EMBL/GenBank/DDBJ databases">
        <title>Sorghum-associated microbial communities from plants grown in Nebraska, USA.</title>
        <authorList>
            <person name="Schachtman D."/>
        </authorList>
    </citation>
    <scope>NUCLEOTIDE SEQUENCE [LARGE SCALE GENOMIC DNA]</scope>
    <source>
        <strain evidence="10 11">BE190</strain>
    </source>
</reference>
<evidence type="ECO:0000256" key="2">
    <source>
        <dbReference type="ARBA" id="ARBA00005289"/>
    </source>
</evidence>
<keyword evidence="6 9" id="KW-0378">Hydrolase</keyword>
<keyword evidence="3 9" id="KW-1003">Cell membrane</keyword>
<dbReference type="PROSITE" id="PS00629">
    <property type="entry name" value="IMP_1"/>
    <property type="match status" value="1"/>
</dbReference>
<dbReference type="InterPro" id="IPR006240">
    <property type="entry name" value="CysQ"/>
</dbReference>
<comment type="similarity">
    <text evidence="2 9">Belongs to the inositol monophosphatase superfamily. CysQ family.</text>
</comment>
<evidence type="ECO:0000256" key="6">
    <source>
        <dbReference type="ARBA" id="ARBA00022801"/>
    </source>
</evidence>
<keyword evidence="5 9" id="KW-0479">Metal-binding</keyword>
<evidence type="ECO:0000256" key="1">
    <source>
        <dbReference type="ARBA" id="ARBA00001625"/>
    </source>
</evidence>
<dbReference type="Gene3D" id="3.40.190.80">
    <property type="match status" value="1"/>
</dbReference>
<gene>
    <name evidence="9" type="primary">cysQ</name>
    <name evidence="10" type="ORF">J2X05_000660</name>
</gene>
<evidence type="ECO:0000313" key="10">
    <source>
        <dbReference type="EMBL" id="MDR7088657.1"/>
    </source>
</evidence>
<evidence type="ECO:0000256" key="7">
    <source>
        <dbReference type="ARBA" id="ARBA00022842"/>
    </source>
</evidence>
<feature type="binding site" evidence="9">
    <location>
        <position position="89"/>
    </location>
    <ligand>
        <name>Mg(2+)</name>
        <dbReference type="ChEBI" id="CHEBI:18420"/>
        <label>1</label>
    </ligand>
</feature>
<accession>A0ABU1UU48</accession>
<comment type="caution">
    <text evidence="10">The sequence shown here is derived from an EMBL/GenBank/DDBJ whole genome shotgun (WGS) entry which is preliminary data.</text>
</comment>
<feature type="binding site" evidence="9">
    <location>
        <position position="90"/>
    </location>
    <ligand>
        <name>Mg(2+)</name>
        <dbReference type="ChEBI" id="CHEBI:18420"/>
        <label>2</label>
    </ligand>
</feature>
<evidence type="ECO:0000313" key="11">
    <source>
        <dbReference type="Proteomes" id="UP001253595"/>
    </source>
</evidence>
<keyword evidence="8 9" id="KW-0472">Membrane</keyword>
<evidence type="ECO:0000256" key="3">
    <source>
        <dbReference type="ARBA" id="ARBA00022475"/>
    </source>
</evidence>
<feature type="binding site" evidence="9">
    <location>
        <position position="215"/>
    </location>
    <ligand>
        <name>substrate</name>
    </ligand>
</feature>
<keyword evidence="7 9" id="KW-0460">Magnesium</keyword>
<sequence length="270" mass="30000">MLNAINFDDVIKLAKQAGAAIMEIYNRDFSVDMKADESPLTEADLASHHCIVDGLKKITPHIPVLSEESTTIAWQERSQWQSYWLIDPLDGTKEFIKRNGEFTVNIALIVEQQPVWGVVYAPAKALLYYGGQLHAGSVKESAEDKTAIHVKLLPESARGWKIVGSKSHQSDEFAQLVKRFDQPDIVNLGSSLKICMVAEGSADLYPRLGLTSEWDTAAAHAVLQGAGGEIYQADNLTPLRYNTKENLLNPFFHALGKTNDFNRLVKEYLA</sequence>
<evidence type="ECO:0000256" key="9">
    <source>
        <dbReference type="HAMAP-Rule" id="MF_02095"/>
    </source>
</evidence>
<dbReference type="PANTHER" id="PTHR43028:SF5">
    <property type="entry name" value="3'(2'),5'-BISPHOSPHATE NUCLEOTIDASE 1"/>
    <property type="match status" value="1"/>
</dbReference>
<feature type="binding site" evidence="9">
    <location>
        <position position="67"/>
    </location>
    <ligand>
        <name>Mg(2+)</name>
        <dbReference type="ChEBI" id="CHEBI:18420"/>
        <label>1</label>
    </ligand>
</feature>
<feature type="binding site" evidence="9">
    <location>
        <position position="67"/>
    </location>
    <ligand>
        <name>substrate</name>
    </ligand>
</feature>
<dbReference type="CDD" id="cd01638">
    <property type="entry name" value="CysQ"/>
    <property type="match status" value="1"/>
</dbReference>
<dbReference type="PANTHER" id="PTHR43028">
    <property type="entry name" value="3'(2'),5'-BISPHOSPHATE NUCLEOTIDASE 1"/>
    <property type="match status" value="1"/>
</dbReference>
<feature type="binding site" evidence="9">
    <location>
        <position position="215"/>
    </location>
    <ligand>
        <name>Mg(2+)</name>
        <dbReference type="ChEBI" id="CHEBI:18420"/>
        <label>2</label>
    </ligand>
</feature>
<evidence type="ECO:0000256" key="4">
    <source>
        <dbReference type="ARBA" id="ARBA00022519"/>
    </source>
</evidence>
<dbReference type="InterPro" id="IPR000760">
    <property type="entry name" value="Inositol_monophosphatase-like"/>
</dbReference>
<evidence type="ECO:0000256" key="8">
    <source>
        <dbReference type="ARBA" id="ARBA00023136"/>
    </source>
</evidence>
<dbReference type="InterPro" id="IPR050725">
    <property type="entry name" value="CysQ/Inositol_MonoPase"/>
</dbReference>
<feature type="binding site" evidence="9">
    <location>
        <begin position="89"/>
        <end position="92"/>
    </location>
    <ligand>
        <name>substrate</name>
    </ligand>
</feature>
<comment type="catalytic activity">
    <reaction evidence="1 9">
        <text>adenosine 3',5'-bisphosphate + H2O = AMP + phosphate</text>
        <dbReference type="Rhea" id="RHEA:10040"/>
        <dbReference type="ChEBI" id="CHEBI:15377"/>
        <dbReference type="ChEBI" id="CHEBI:43474"/>
        <dbReference type="ChEBI" id="CHEBI:58343"/>
        <dbReference type="ChEBI" id="CHEBI:456215"/>
        <dbReference type="EC" id="3.1.3.7"/>
    </reaction>
</comment>
<dbReference type="Proteomes" id="UP001253595">
    <property type="component" value="Unassembled WGS sequence"/>
</dbReference>
<feature type="binding site" evidence="9">
    <location>
        <position position="87"/>
    </location>
    <ligand>
        <name>Mg(2+)</name>
        <dbReference type="ChEBI" id="CHEBI:18420"/>
        <label>1</label>
    </ligand>
</feature>
<keyword evidence="11" id="KW-1185">Reference proteome</keyword>
<dbReference type="RefSeq" id="WP_310068560.1">
    <property type="nucleotide sequence ID" value="NZ_JAVDVX010000001.1"/>
</dbReference>